<feature type="compositionally biased region" description="Basic and acidic residues" evidence="17">
    <location>
        <begin position="1211"/>
        <end position="1220"/>
    </location>
</feature>
<keyword evidence="9" id="KW-0677">Repeat</keyword>
<feature type="domain" description="Pre-SET" evidence="19">
    <location>
        <begin position="2277"/>
        <end position="2347"/>
    </location>
</feature>
<feature type="compositionally biased region" description="Acidic residues" evidence="17">
    <location>
        <begin position="1159"/>
        <end position="1178"/>
    </location>
</feature>
<dbReference type="Gene3D" id="3.30.890.10">
    <property type="entry name" value="Methyl-cpg-binding Protein 2, Chain A"/>
    <property type="match status" value="1"/>
</dbReference>
<reference evidence="22" key="1">
    <citation type="submission" date="2023-03" db="EMBL/GenBank/DDBJ databases">
        <title>Chromosome-level genomes of two armyworms, Mythimna separata and Mythimna loreyi, provide insights into the biosynthesis and reception of sex pheromones.</title>
        <authorList>
            <person name="Zhao H."/>
        </authorList>
    </citation>
    <scope>NUCLEOTIDE SEQUENCE</scope>
    <source>
        <strain evidence="22">BeijingLab</strain>
        <tissue evidence="22">Pupa</tissue>
    </source>
</reference>
<dbReference type="InterPro" id="IPR046341">
    <property type="entry name" value="SET_dom_sf"/>
</dbReference>
<feature type="region of interest" description="Disordered" evidence="17">
    <location>
        <begin position="2051"/>
        <end position="2105"/>
    </location>
</feature>
<feature type="compositionally biased region" description="Acidic residues" evidence="17">
    <location>
        <begin position="1378"/>
        <end position="1390"/>
    </location>
</feature>
<dbReference type="InterPro" id="IPR007728">
    <property type="entry name" value="Pre-SET_dom"/>
</dbReference>
<feature type="region of interest" description="Disordered" evidence="17">
    <location>
        <begin position="1265"/>
        <end position="1436"/>
    </location>
</feature>
<proteinExistence type="predicted"/>
<accession>A0AAD7Y972</accession>
<keyword evidence="5" id="KW-0489">Methyltransferase</keyword>
<feature type="region of interest" description="Disordered" evidence="17">
    <location>
        <begin position="478"/>
        <end position="508"/>
    </location>
</feature>
<dbReference type="PROSITE" id="PS50867">
    <property type="entry name" value="PRE_SET"/>
    <property type="match status" value="1"/>
</dbReference>
<dbReference type="Pfam" id="PF01429">
    <property type="entry name" value="MBD"/>
    <property type="match status" value="1"/>
</dbReference>
<feature type="region of interest" description="Disordered" evidence="17">
    <location>
        <begin position="657"/>
        <end position="682"/>
    </location>
</feature>
<feature type="compositionally biased region" description="Polar residues" evidence="17">
    <location>
        <begin position="794"/>
        <end position="804"/>
    </location>
</feature>
<organism evidence="22 23">
    <name type="scientific">Mythimna separata</name>
    <name type="common">Oriental armyworm</name>
    <name type="synonym">Pseudaletia separata</name>
    <dbReference type="NCBI Taxonomy" id="271217"/>
    <lineage>
        <taxon>Eukaryota</taxon>
        <taxon>Metazoa</taxon>
        <taxon>Ecdysozoa</taxon>
        <taxon>Arthropoda</taxon>
        <taxon>Hexapoda</taxon>
        <taxon>Insecta</taxon>
        <taxon>Pterygota</taxon>
        <taxon>Neoptera</taxon>
        <taxon>Endopterygota</taxon>
        <taxon>Lepidoptera</taxon>
        <taxon>Glossata</taxon>
        <taxon>Ditrysia</taxon>
        <taxon>Noctuoidea</taxon>
        <taxon>Noctuidae</taxon>
        <taxon>Noctuinae</taxon>
        <taxon>Hadenini</taxon>
        <taxon>Mythimna</taxon>
    </lineage>
</organism>
<name>A0AAD7Y972_MYTSE</name>
<keyword evidence="3" id="KW-0158">Chromosome</keyword>
<feature type="compositionally biased region" description="Basic and acidic residues" evidence="17">
    <location>
        <begin position="497"/>
        <end position="507"/>
    </location>
</feature>
<dbReference type="SUPFAM" id="SSF82199">
    <property type="entry name" value="SET domain"/>
    <property type="match status" value="1"/>
</dbReference>
<feature type="region of interest" description="Disordered" evidence="17">
    <location>
        <begin position="232"/>
        <end position="288"/>
    </location>
</feature>
<dbReference type="EMBL" id="JARGEI010000027">
    <property type="protein sequence ID" value="KAJ8707681.1"/>
    <property type="molecule type" value="Genomic_DNA"/>
</dbReference>
<dbReference type="PROSITE" id="PS50868">
    <property type="entry name" value="POST_SET"/>
    <property type="match status" value="1"/>
</dbReference>
<keyword evidence="23" id="KW-1185">Reference proteome</keyword>
<dbReference type="SMART" id="SM00468">
    <property type="entry name" value="PreSET"/>
    <property type="match status" value="1"/>
</dbReference>
<feature type="compositionally biased region" description="Basic and acidic residues" evidence="17">
    <location>
        <begin position="2423"/>
        <end position="2438"/>
    </location>
</feature>
<evidence type="ECO:0000259" key="21">
    <source>
        <dbReference type="PROSITE" id="PS50982"/>
    </source>
</evidence>
<dbReference type="Pfam" id="PF18358">
    <property type="entry name" value="Tudor_4"/>
    <property type="match status" value="1"/>
</dbReference>
<feature type="region of interest" description="Disordered" evidence="17">
    <location>
        <begin position="792"/>
        <end position="890"/>
    </location>
</feature>
<evidence type="ECO:0000256" key="12">
    <source>
        <dbReference type="ARBA" id="ARBA00023015"/>
    </source>
</evidence>
<keyword evidence="6" id="KW-0808">Transferase</keyword>
<evidence type="ECO:0000256" key="3">
    <source>
        <dbReference type="ARBA" id="ARBA00022454"/>
    </source>
</evidence>
<dbReference type="Pfam" id="PF00856">
    <property type="entry name" value="SET"/>
    <property type="match status" value="1"/>
</dbReference>
<keyword evidence="12" id="KW-0805">Transcription regulation</keyword>
<evidence type="ECO:0000259" key="19">
    <source>
        <dbReference type="PROSITE" id="PS50867"/>
    </source>
</evidence>
<feature type="domain" description="MBD" evidence="21">
    <location>
        <begin position="2149"/>
        <end position="2215"/>
    </location>
</feature>
<dbReference type="CDD" id="cd10517">
    <property type="entry name" value="SET_SETDB1"/>
    <property type="match status" value="1"/>
</dbReference>
<evidence type="ECO:0000256" key="13">
    <source>
        <dbReference type="ARBA" id="ARBA00023054"/>
    </source>
</evidence>
<dbReference type="GO" id="GO:0070828">
    <property type="term" value="P:heterochromatin organization"/>
    <property type="evidence" value="ECO:0007669"/>
    <property type="project" value="TreeGrafter"/>
</dbReference>
<evidence type="ECO:0000313" key="23">
    <source>
        <dbReference type="Proteomes" id="UP001231518"/>
    </source>
</evidence>
<feature type="compositionally biased region" description="Polar residues" evidence="17">
    <location>
        <begin position="1115"/>
        <end position="1135"/>
    </location>
</feature>
<keyword evidence="8" id="KW-0479">Metal-binding</keyword>
<dbReference type="SUPFAM" id="SSF54171">
    <property type="entry name" value="DNA-binding domain"/>
    <property type="match status" value="1"/>
</dbReference>
<evidence type="ECO:0000259" key="20">
    <source>
        <dbReference type="PROSITE" id="PS50868"/>
    </source>
</evidence>
<feature type="region of interest" description="Disordered" evidence="17">
    <location>
        <begin position="1723"/>
        <end position="1782"/>
    </location>
</feature>
<feature type="coiled-coil region" evidence="16">
    <location>
        <begin position="1656"/>
        <end position="1690"/>
    </location>
</feature>
<feature type="compositionally biased region" description="Basic and acidic residues" evidence="17">
    <location>
        <begin position="1394"/>
        <end position="1406"/>
    </location>
</feature>
<feature type="compositionally biased region" description="Basic and acidic residues" evidence="17">
    <location>
        <begin position="1765"/>
        <end position="1782"/>
    </location>
</feature>
<feature type="region of interest" description="Disordered" evidence="17">
    <location>
        <begin position="723"/>
        <end position="755"/>
    </location>
</feature>
<evidence type="ECO:0000256" key="10">
    <source>
        <dbReference type="ARBA" id="ARBA00022833"/>
    </source>
</evidence>
<dbReference type="GO" id="GO:0005694">
    <property type="term" value="C:chromosome"/>
    <property type="evidence" value="ECO:0007669"/>
    <property type="project" value="UniProtKB-SubCell"/>
</dbReference>
<dbReference type="InterPro" id="IPR016177">
    <property type="entry name" value="DNA-bd_dom_sf"/>
</dbReference>
<dbReference type="InterPro" id="IPR001739">
    <property type="entry name" value="Methyl_CpG_DNA-bd"/>
</dbReference>
<dbReference type="Pfam" id="PF18359">
    <property type="entry name" value="Tudor_5"/>
    <property type="match status" value="1"/>
</dbReference>
<dbReference type="GO" id="GO:0003677">
    <property type="term" value="F:DNA binding"/>
    <property type="evidence" value="ECO:0007669"/>
    <property type="project" value="InterPro"/>
</dbReference>
<feature type="compositionally biased region" description="Basic and acidic residues" evidence="17">
    <location>
        <begin position="425"/>
        <end position="434"/>
    </location>
</feature>
<evidence type="ECO:0000256" key="17">
    <source>
        <dbReference type="SAM" id="MobiDB-lite"/>
    </source>
</evidence>
<evidence type="ECO:0000256" key="9">
    <source>
        <dbReference type="ARBA" id="ARBA00022737"/>
    </source>
</evidence>
<dbReference type="GO" id="GO:0010629">
    <property type="term" value="P:negative regulation of gene expression"/>
    <property type="evidence" value="ECO:0007669"/>
    <property type="project" value="TreeGrafter"/>
</dbReference>
<keyword evidence="14" id="KW-0804">Transcription</keyword>
<keyword evidence="15" id="KW-0539">Nucleus</keyword>
<evidence type="ECO:0000256" key="11">
    <source>
        <dbReference type="ARBA" id="ARBA00022853"/>
    </source>
</evidence>
<dbReference type="CDD" id="cd21181">
    <property type="entry name" value="Tudor_SETDB1_rpt2"/>
    <property type="match status" value="1"/>
</dbReference>
<feature type="domain" description="SET" evidence="18">
    <location>
        <begin position="2350"/>
        <end position="2620"/>
    </location>
</feature>
<feature type="compositionally biased region" description="Basic and acidic residues" evidence="17">
    <location>
        <begin position="246"/>
        <end position="259"/>
    </location>
</feature>
<feature type="region of interest" description="Disordered" evidence="17">
    <location>
        <begin position="2417"/>
        <end position="2467"/>
    </location>
</feature>
<dbReference type="InterPro" id="IPR003616">
    <property type="entry name" value="Post-SET_dom"/>
</dbReference>
<protein>
    <submittedName>
        <fullName evidence="22">Uncharacterized protein</fullName>
    </submittedName>
</protein>
<evidence type="ECO:0000256" key="15">
    <source>
        <dbReference type="ARBA" id="ARBA00023242"/>
    </source>
</evidence>
<evidence type="ECO:0000256" key="14">
    <source>
        <dbReference type="ARBA" id="ARBA00023163"/>
    </source>
</evidence>
<dbReference type="CDD" id="cd01395">
    <property type="entry name" value="HMT_MBD"/>
    <property type="match status" value="1"/>
</dbReference>
<evidence type="ECO:0000256" key="2">
    <source>
        <dbReference type="ARBA" id="ARBA00004286"/>
    </source>
</evidence>
<comment type="subcellular location">
    <subcellularLocation>
        <location evidence="2">Chromosome</location>
    </subcellularLocation>
    <subcellularLocation>
        <location evidence="1">Nucleus</location>
    </subcellularLocation>
</comment>
<dbReference type="InterPro" id="IPR047232">
    <property type="entry name" value="SETDB1/2-like_MBD"/>
</dbReference>
<evidence type="ECO:0000256" key="6">
    <source>
        <dbReference type="ARBA" id="ARBA00022679"/>
    </source>
</evidence>
<feature type="region of interest" description="Disordered" evidence="17">
    <location>
        <begin position="2481"/>
        <end position="2518"/>
    </location>
</feature>
<feature type="compositionally biased region" description="Acidic residues" evidence="17">
    <location>
        <begin position="179"/>
        <end position="190"/>
    </location>
</feature>
<sequence>MCDQEEKDTSTEDKCSTIPVIITAGHVKTIESKYMQQSAVIADSGDSVGRILQENLKKSDETASELTKNDLKLINTDVGQSSGDYTATEKVIGMVDKNIEAKNVDSNVKTSEFDINTDKAESSISILAKRDLIELKKADDLDEIEDEDIELRWDDDDDDGSSLAVQSGDGKADTKNDDILSEEQLLEEPWEVVTKEMSTSSEDVPKDKVAENILSLNNSVKKIEPLKVLVDLPKKDIPSENDEDEKEKSLEEELLKEPDLSTESINSPEMDFDLLQEHEKTDTEMINSPESDFEVLQETDTEEIKSPEVFQHSVEESEVQKPAKFDIDSAMKIIAEIKSLHKQESMVEEEESEINPTKQLISEAREILEEKSIDKEVQETEINSPKQLISEDKSLLEGQSTVKEGGEFGIDNAKPVIADVEEIIEEKSIDKEVQETETNSSEDKSLLEEQSIVKEVSETEIDSAKSVVAELEDILEEKSIDKEVQETGTNSSEDSLLEEKSDPKIDSLKQVMTEVKENNEEKGIVEPVKETESAQVIVLKEIITDKHTEEVLESIIADQLLAKSENIAQTDIRTLKMPSVTNVEKSDDVMLEENLLKEADSNVKHSDIAEKEVLKNKEDDVLLEHKLLEETETVAVIPESDIAMDVDDDKEGELLKVDGCQDDKPTPMDVDVSEQSIEDQDKLEDQLMDDPSEMANKDKDVSVVDETNLEKVLIEPEIELKSKVQPDDQAKTTEDIIDHPIEQTTETEDIIKDIPEDKAKIEEKVIDKTKSETVDQLIDDKNKIEDKNKEVLTLDTNTTEQSVKSPEETSDTTVSITPGVLEKSIPEDTTLVIETTDKINEKAPEEVSKSTNDVSLNKPEEIKENLDTDTNLDKTNVAEENSPKNTSMFFADSPLPIKPNHGLHKPDVMLEIPTQELIDMDDTDLSMHLDQSDIMVDLNDVYENVDEEETVDKVVSGNEAANDRLEREAINDTGNEKSVNQNASVDKIVTDDDTVKEKTVDQETEVSKTAISTDNDKVNDELVKQKAETATVTDDATVKEKSVDQDVIVKEKSVDQDAIVSESTVSELQKYSEIVRSDEKVEEIVVQKTVEENMETMFADDEVDAPKEVPECVASTSQALPPMATSPTFTQMTPDTSDEVPEISDSLGLLAESSGRMMEDDEEPEDDDDGDDDDDFDHDESSNQISAEQSEDSNPAALDTEPAVETEDKELETPDPKDEEFPFTMGESTAQDKTEEKMDVEEEFGTVQFEAETVKEINEEAKSAVDALLNADNPPSEQTEEKQEVTEQMDIETVKLSDTSDNEVDVEPTKVQAVAEPSEEVKDPKPKTSPSKSPPTTSTSPKHSPSKTASSPSKQSPHKMKNLAISTQIASSVVNIVDLEETSSSEDDLQEVQKPPEPDTKPETNDKPPTPDADVTNVNIPPGIEITSMCSGGNTSEITTKEGEVVISGVPKPPPHKPARLNTSEVSIKTVSVEPMVIPEAKVVDQPQTPTQSKPKLSLEIFSLDSDDEDNAAKEPQKITALELDQARDMSKCVNYCCTSDGKGPYMVADASVVNYYDAGRKRRSMVCLPCAEVVANRTKNLIQGIKDPSTPLLDLEMSKLSQDLVEISDSESEDEDMTTDEPKETIGEKGALFIEDNLAKYLNDTWKKYDMDVRLKETQIMLDDEIEKLEQDSKEIDAMLNECQIATDKLRCELYATFECRRQQLPAIVICDTPESKFIGPEEQESTVVESIETRQNKRRLSSTSDMPAKRPAIPLGYAPLDSGDNKEKTAFPGPDKMDDDKDISVVKLSAEAAPAELPPPGEISRPPLRVGMPVYAMKNAFGPWLKGRVLEIQPKNPGGGNPFSLCRIKFDHKTKTNGKVLPARCIAYSEPADVRMTIGTRLIALFKDTNKRESYYSGVVAEIPNPVNNYRYLVFFDDGYAQYVQHQHTRLVCESSPLVWEEVHPFSRVFVKDYLLAYPERPMVRLHEGQHLKTEWNGKWWSSRVTRVDASLAQVMFVGDGRREWIYRGSTRLAPLYLELRAAERHRPRPMPRSKVQPRLNMPYVEYTRSEEQEASKQADAQAQREQQQQMQSEEIRRQRAVAKKSTSMAPQVLPPALPAMHPPNLDPVTSRVVYYTPKNAVRPLKMVPHRCGPKCKRSDVLSLKELRTYNPLAKPLLSGWERQIVRFKGHKEVMYRAPCGRRLRSMRELHHYLRTIDSDLPVDLFDFHYSTHCLAEFVLNKCLVGKKDLSHGKENVPVPCVNYYDDSLPEFCSYNTERTPTAGVPLNLEPEFLCGCDCTDDCQDKSKCACWKMTLEGARTIGLDGPNVGYVYKRLPEPLPSGIYECNSRCKCKHTCLNRVAQHPLQLKLQVFKTPNRGWGIRALNDVPKGSFLCVYAGNLLTDATANLDGLNEGDEYLAELDYIEVVEQMKEGYEEDIPDADKKLDKKERGKGDNDSDEEESSSEEEDNASKTDKEDDDFRPGYIGLGVAEFSKRLRKRERTKKDKGEPTTDEKDKEKEKEAPKETTKDNAEEDCITISDDEEIREPSRFMAQTNMGANDYISKYKSVRTLFGKDEACYIMDAKVQGNIGRYLNHSCCPNVFVQNVFVDTHDPRFPWVAFFALSHIKAGTELTWNYNYDVGSVPGKVLYCYCGAPNCRGRLL</sequence>
<comment type="caution">
    <text evidence="22">The sequence shown here is derived from an EMBL/GenBank/DDBJ whole genome shotgun (WGS) entry which is preliminary data.</text>
</comment>
<keyword evidence="11" id="KW-0156">Chromatin regulator</keyword>
<gene>
    <name evidence="22" type="ORF">PYW07_011358</name>
</gene>
<dbReference type="InterPro" id="IPR002999">
    <property type="entry name" value="Tudor"/>
</dbReference>
<dbReference type="GO" id="GO:0032259">
    <property type="term" value="P:methylation"/>
    <property type="evidence" value="ECO:0007669"/>
    <property type="project" value="UniProtKB-KW"/>
</dbReference>
<dbReference type="PROSITE" id="PS50280">
    <property type="entry name" value="SET"/>
    <property type="match status" value="1"/>
</dbReference>
<feature type="compositionally biased region" description="Polar residues" evidence="17">
    <location>
        <begin position="1364"/>
        <end position="1374"/>
    </location>
</feature>
<feature type="compositionally biased region" description="Pro residues" evidence="17">
    <location>
        <begin position="2095"/>
        <end position="2105"/>
    </location>
</feature>
<dbReference type="Gene3D" id="2.170.270.10">
    <property type="entry name" value="SET domain"/>
    <property type="match status" value="2"/>
</dbReference>
<feature type="region of interest" description="Disordered" evidence="17">
    <location>
        <begin position="1115"/>
        <end position="1246"/>
    </location>
</feature>
<dbReference type="GO" id="GO:0046974">
    <property type="term" value="F:histone H3K9 methyltransferase activity"/>
    <property type="evidence" value="ECO:0007669"/>
    <property type="project" value="UniProtKB-ARBA"/>
</dbReference>
<feature type="region of interest" description="Disordered" evidence="17">
    <location>
        <begin position="151"/>
        <end position="204"/>
    </location>
</feature>
<feature type="compositionally biased region" description="Low complexity" evidence="17">
    <location>
        <begin position="1328"/>
        <end position="1355"/>
    </location>
</feature>
<dbReference type="CDD" id="cd20382">
    <property type="entry name" value="Tudor_SETDB1_rpt1"/>
    <property type="match status" value="1"/>
</dbReference>
<feature type="compositionally biased region" description="Low complexity" evidence="17">
    <location>
        <begin position="2060"/>
        <end position="2075"/>
    </location>
</feature>
<evidence type="ECO:0000313" key="22">
    <source>
        <dbReference type="EMBL" id="KAJ8707681.1"/>
    </source>
</evidence>
<dbReference type="GO" id="GO:0008270">
    <property type="term" value="F:zinc ion binding"/>
    <property type="evidence" value="ECO:0007669"/>
    <property type="project" value="InterPro"/>
</dbReference>
<evidence type="ECO:0000256" key="8">
    <source>
        <dbReference type="ARBA" id="ARBA00022723"/>
    </source>
</evidence>
<keyword evidence="13 16" id="KW-0175">Coiled coil</keyword>
<feature type="compositionally biased region" description="Basic and acidic residues" evidence="17">
    <location>
        <begin position="835"/>
        <end position="848"/>
    </location>
</feature>
<dbReference type="Gene3D" id="2.30.30.140">
    <property type="match status" value="2"/>
</dbReference>
<feature type="domain" description="Post-SET" evidence="20">
    <location>
        <begin position="2629"/>
        <end position="2645"/>
    </location>
</feature>
<feature type="compositionally biased region" description="Acidic residues" evidence="17">
    <location>
        <begin position="2439"/>
        <end position="2451"/>
    </location>
</feature>
<feature type="compositionally biased region" description="Basic and acidic residues" evidence="17">
    <location>
        <begin position="723"/>
        <end position="741"/>
    </location>
</feature>
<keyword evidence="4" id="KW-0678">Repressor</keyword>
<dbReference type="SMART" id="SM00317">
    <property type="entry name" value="SET"/>
    <property type="match status" value="1"/>
</dbReference>
<evidence type="ECO:0000256" key="5">
    <source>
        <dbReference type="ARBA" id="ARBA00022603"/>
    </source>
</evidence>
<dbReference type="InterPro" id="IPR051516">
    <property type="entry name" value="SETDB_methyltransferase"/>
</dbReference>
<feature type="compositionally biased region" description="Acidic residues" evidence="17">
    <location>
        <begin position="151"/>
        <end position="160"/>
    </location>
</feature>
<keyword evidence="7" id="KW-0949">S-adenosyl-L-methionine</keyword>
<dbReference type="Pfam" id="PF05033">
    <property type="entry name" value="Pre-SET"/>
    <property type="match status" value="1"/>
</dbReference>
<evidence type="ECO:0000256" key="7">
    <source>
        <dbReference type="ARBA" id="ARBA00022691"/>
    </source>
</evidence>
<feature type="region of interest" description="Disordered" evidence="17">
    <location>
        <begin position="425"/>
        <end position="449"/>
    </location>
</feature>
<dbReference type="InterPro" id="IPR001214">
    <property type="entry name" value="SET_dom"/>
</dbReference>
<evidence type="ECO:0000256" key="4">
    <source>
        <dbReference type="ARBA" id="ARBA00022491"/>
    </source>
</evidence>
<feature type="compositionally biased region" description="Basic and acidic residues" evidence="17">
    <location>
        <begin position="2452"/>
        <end position="2464"/>
    </location>
</feature>
<feature type="compositionally biased region" description="Basic and acidic residues" evidence="17">
    <location>
        <begin position="2485"/>
        <end position="2513"/>
    </location>
</feature>
<evidence type="ECO:0000259" key="18">
    <source>
        <dbReference type="PROSITE" id="PS50280"/>
    </source>
</evidence>
<dbReference type="Proteomes" id="UP001231518">
    <property type="component" value="Chromosome 28"/>
</dbReference>
<dbReference type="GO" id="GO:0005634">
    <property type="term" value="C:nucleus"/>
    <property type="evidence" value="ECO:0007669"/>
    <property type="project" value="UniProtKB-SubCell"/>
</dbReference>
<dbReference type="SMART" id="SM00391">
    <property type="entry name" value="MBD"/>
    <property type="match status" value="1"/>
</dbReference>
<evidence type="ECO:0000256" key="16">
    <source>
        <dbReference type="SAM" id="Coils"/>
    </source>
</evidence>
<feature type="compositionally biased region" description="Basic and acidic residues" evidence="17">
    <location>
        <begin position="657"/>
        <end position="666"/>
    </location>
</feature>
<dbReference type="PANTHER" id="PTHR46024">
    <property type="entry name" value="HISTONE-LYSINE N-METHYLTRANSFERASE EGGLESS"/>
    <property type="match status" value="1"/>
</dbReference>
<dbReference type="InterPro" id="IPR041292">
    <property type="entry name" value="Tudor_4"/>
</dbReference>
<dbReference type="InterPro" id="IPR041291">
    <property type="entry name" value="TUDOR_5"/>
</dbReference>
<evidence type="ECO:0000256" key="1">
    <source>
        <dbReference type="ARBA" id="ARBA00004123"/>
    </source>
</evidence>
<dbReference type="SMART" id="SM00333">
    <property type="entry name" value="TUDOR"/>
    <property type="match status" value="2"/>
</dbReference>
<dbReference type="PANTHER" id="PTHR46024:SF1">
    <property type="entry name" value="HISTONE-LYSINE N-METHYLTRANSFERASE EGGLESS"/>
    <property type="match status" value="1"/>
</dbReference>
<dbReference type="PROSITE" id="PS50982">
    <property type="entry name" value="MBD"/>
    <property type="match status" value="1"/>
</dbReference>
<keyword evidence="10" id="KW-0862">Zinc</keyword>